<comment type="caution">
    <text evidence="1">The sequence shown here is derived from an EMBL/GenBank/DDBJ whole genome shotgun (WGS) entry which is preliminary data.</text>
</comment>
<sequence>MDGLKLCYSCVAHKLFSSLVNGWEECCTGCLPQGHYLELSGPPDAPEWHRVQWSMPQLVLAGKVQELVL</sequence>
<accession>A0A5B7E2U9</accession>
<reference evidence="1 2" key="1">
    <citation type="submission" date="2019-05" db="EMBL/GenBank/DDBJ databases">
        <title>Another draft genome of Portunus trituberculatus and its Hox gene families provides insights of decapod evolution.</title>
        <authorList>
            <person name="Jeong J.-H."/>
            <person name="Song I."/>
            <person name="Kim S."/>
            <person name="Choi T."/>
            <person name="Kim D."/>
            <person name="Ryu S."/>
            <person name="Kim W."/>
        </authorList>
    </citation>
    <scope>NUCLEOTIDE SEQUENCE [LARGE SCALE GENOMIC DNA]</scope>
    <source>
        <tissue evidence="1">Muscle</tissue>
    </source>
</reference>
<keyword evidence="2" id="KW-1185">Reference proteome</keyword>
<dbReference type="Proteomes" id="UP000324222">
    <property type="component" value="Unassembled WGS sequence"/>
</dbReference>
<protein>
    <submittedName>
        <fullName evidence="1">Uncharacterized protein</fullName>
    </submittedName>
</protein>
<evidence type="ECO:0000313" key="2">
    <source>
        <dbReference type="Proteomes" id="UP000324222"/>
    </source>
</evidence>
<evidence type="ECO:0000313" key="1">
    <source>
        <dbReference type="EMBL" id="MPC28290.1"/>
    </source>
</evidence>
<dbReference type="AlphaFoldDB" id="A0A5B7E2U9"/>
<gene>
    <name evidence="1" type="ORF">E2C01_021491</name>
</gene>
<name>A0A5B7E2U9_PORTR</name>
<proteinExistence type="predicted"/>
<dbReference type="EMBL" id="VSRR010001887">
    <property type="protein sequence ID" value="MPC28290.1"/>
    <property type="molecule type" value="Genomic_DNA"/>
</dbReference>
<organism evidence="1 2">
    <name type="scientific">Portunus trituberculatus</name>
    <name type="common">Swimming crab</name>
    <name type="synonym">Neptunus trituberculatus</name>
    <dbReference type="NCBI Taxonomy" id="210409"/>
    <lineage>
        <taxon>Eukaryota</taxon>
        <taxon>Metazoa</taxon>
        <taxon>Ecdysozoa</taxon>
        <taxon>Arthropoda</taxon>
        <taxon>Crustacea</taxon>
        <taxon>Multicrustacea</taxon>
        <taxon>Malacostraca</taxon>
        <taxon>Eumalacostraca</taxon>
        <taxon>Eucarida</taxon>
        <taxon>Decapoda</taxon>
        <taxon>Pleocyemata</taxon>
        <taxon>Brachyura</taxon>
        <taxon>Eubrachyura</taxon>
        <taxon>Portunoidea</taxon>
        <taxon>Portunidae</taxon>
        <taxon>Portuninae</taxon>
        <taxon>Portunus</taxon>
    </lineage>
</organism>